<protein>
    <submittedName>
        <fullName evidence="2">Uncharacterized protein</fullName>
    </submittedName>
</protein>
<evidence type="ECO:0000313" key="3">
    <source>
        <dbReference type="Proteomes" id="UP000000305"/>
    </source>
</evidence>
<evidence type="ECO:0000313" key="2">
    <source>
        <dbReference type="EMBL" id="EFX69959.1"/>
    </source>
</evidence>
<gene>
    <name evidence="2" type="ORF">DAPPUDRAFT_328600</name>
</gene>
<dbReference type="InParanoid" id="E9HE67"/>
<dbReference type="EMBL" id="GL732627">
    <property type="protein sequence ID" value="EFX69959.1"/>
    <property type="molecule type" value="Genomic_DNA"/>
</dbReference>
<evidence type="ECO:0000256" key="1">
    <source>
        <dbReference type="SAM" id="MobiDB-lite"/>
    </source>
</evidence>
<name>E9HE67_DAPPU</name>
<sequence length="55" mass="6168">MDTTTNQRKYGSPPHQTGQTPHHQTVAKSYGPCMEIFCFGQAIELDSYHTSTPIQ</sequence>
<dbReference type="HOGENOM" id="CLU_3034450_0_0_1"/>
<proteinExistence type="predicted"/>
<dbReference type="KEGG" id="dpx:DAPPUDRAFT_328600"/>
<dbReference type="AlphaFoldDB" id="E9HE67"/>
<accession>E9HE67</accession>
<keyword evidence="3" id="KW-1185">Reference proteome</keyword>
<organism evidence="2 3">
    <name type="scientific">Daphnia pulex</name>
    <name type="common">Water flea</name>
    <dbReference type="NCBI Taxonomy" id="6669"/>
    <lineage>
        <taxon>Eukaryota</taxon>
        <taxon>Metazoa</taxon>
        <taxon>Ecdysozoa</taxon>
        <taxon>Arthropoda</taxon>
        <taxon>Crustacea</taxon>
        <taxon>Branchiopoda</taxon>
        <taxon>Diplostraca</taxon>
        <taxon>Cladocera</taxon>
        <taxon>Anomopoda</taxon>
        <taxon>Daphniidae</taxon>
        <taxon>Daphnia</taxon>
    </lineage>
</organism>
<reference evidence="2 3" key="1">
    <citation type="journal article" date="2011" name="Science">
        <title>The ecoresponsive genome of Daphnia pulex.</title>
        <authorList>
            <person name="Colbourne J.K."/>
            <person name="Pfrender M.E."/>
            <person name="Gilbert D."/>
            <person name="Thomas W.K."/>
            <person name="Tucker A."/>
            <person name="Oakley T.H."/>
            <person name="Tokishita S."/>
            <person name="Aerts A."/>
            <person name="Arnold G.J."/>
            <person name="Basu M.K."/>
            <person name="Bauer D.J."/>
            <person name="Caceres C.E."/>
            <person name="Carmel L."/>
            <person name="Casola C."/>
            <person name="Choi J.H."/>
            <person name="Detter J.C."/>
            <person name="Dong Q."/>
            <person name="Dusheyko S."/>
            <person name="Eads B.D."/>
            <person name="Frohlich T."/>
            <person name="Geiler-Samerotte K.A."/>
            <person name="Gerlach D."/>
            <person name="Hatcher P."/>
            <person name="Jogdeo S."/>
            <person name="Krijgsveld J."/>
            <person name="Kriventseva E.V."/>
            <person name="Kultz D."/>
            <person name="Laforsch C."/>
            <person name="Lindquist E."/>
            <person name="Lopez J."/>
            <person name="Manak J.R."/>
            <person name="Muller J."/>
            <person name="Pangilinan J."/>
            <person name="Patwardhan R.P."/>
            <person name="Pitluck S."/>
            <person name="Pritham E.J."/>
            <person name="Rechtsteiner A."/>
            <person name="Rho M."/>
            <person name="Rogozin I.B."/>
            <person name="Sakarya O."/>
            <person name="Salamov A."/>
            <person name="Schaack S."/>
            <person name="Shapiro H."/>
            <person name="Shiga Y."/>
            <person name="Skalitzky C."/>
            <person name="Smith Z."/>
            <person name="Souvorov A."/>
            <person name="Sung W."/>
            <person name="Tang Z."/>
            <person name="Tsuchiya D."/>
            <person name="Tu H."/>
            <person name="Vos H."/>
            <person name="Wang M."/>
            <person name="Wolf Y.I."/>
            <person name="Yamagata H."/>
            <person name="Yamada T."/>
            <person name="Ye Y."/>
            <person name="Shaw J.R."/>
            <person name="Andrews J."/>
            <person name="Crease T.J."/>
            <person name="Tang H."/>
            <person name="Lucas S.M."/>
            <person name="Robertson H.M."/>
            <person name="Bork P."/>
            <person name="Koonin E.V."/>
            <person name="Zdobnov E.M."/>
            <person name="Grigoriev I.V."/>
            <person name="Lynch M."/>
            <person name="Boore J.L."/>
        </authorList>
    </citation>
    <scope>NUCLEOTIDE SEQUENCE [LARGE SCALE GENOMIC DNA]</scope>
</reference>
<feature type="region of interest" description="Disordered" evidence="1">
    <location>
        <begin position="1"/>
        <end position="25"/>
    </location>
</feature>
<dbReference type="Proteomes" id="UP000000305">
    <property type="component" value="Unassembled WGS sequence"/>
</dbReference>